<proteinExistence type="predicted"/>
<dbReference type="Proteomes" id="UP000077684">
    <property type="component" value="Unassembled WGS sequence"/>
</dbReference>
<feature type="region of interest" description="Disordered" evidence="1">
    <location>
        <begin position="71"/>
        <end position="203"/>
    </location>
</feature>
<feature type="compositionally biased region" description="Low complexity" evidence="1">
    <location>
        <begin position="90"/>
        <end position="99"/>
    </location>
</feature>
<reference evidence="2" key="1">
    <citation type="submission" date="2016-04" db="EMBL/GenBank/DDBJ databases">
        <authorList>
            <person name="Nguyen H.D."/>
            <person name="Samba Siva P."/>
            <person name="Cullis J."/>
            <person name="Levesque C.A."/>
            <person name="Hambleton S."/>
        </authorList>
    </citation>
    <scope>NUCLEOTIDE SEQUENCE</scope>
    <source>
        <strain evidence="2">DAOMC 236426</strain>
    </source>
</reference>
<name>A0A8X7SS29_9BASI</name>
<dbReference type="EMBL" id="LWDE02003126">
    <property type="protein sequence ID" value="KAE8236097.1"/>
    <property type="molecule type" value="Genomic_DNA"/>
</dbReference>
<evidence type="ECO:0000256" key="1">
    <source>
        <dbReference type="SAM" id="MobiDB-lite"/>
    </source>
</evidence>
<evidence type="ECO:0000313" key="3">
    <source>
        <dbReference type="Proteomes" id="UP000077684"/>
    </source>
</evidence>
<comment type="caution">
    <text evidence="2">The sequence shown here is derived from an EMBL/GenBank/DDBJ whole genome shotgun (WGS) entry which is preliminary data.</text>
</comment>
<organism evidence="2 3">
    <name type="scientific">Tilletia controversa</name>
    <name type="common">dwarf bunt fungus</name>
    <dbReference type="NCBI Taxonomy" id="13291"/>
    <lineage>
        <taxon>Eukaryota</taxon>
        <taxon>Fungi</taxon>
        <taxon>Dikarya</taxon>
        <taxon>Basidiomycota</taxon>
        <taxon>Ustilaginomycotina</taxon>
        <taxon>Exobasidiomycetes</taxon>
        <taxon>Tilletiales</taxon>
        <taxon>Tilletiaceae</taxon>
        <taxon>Tilletia</taxon>
    </lineage>
</organism>
<sequence length="203" mass="21795">MPRSPLHRTAPPSVHLYDDDREWEVITTQRFRIGPNGERRVEEKRTYRAWIDISEFEDQEEAERAWEYWDNEQRKRGEEQHGARADSDDPPAGSDSRGPNAPGLSNLRLRAPVTLPSFSGSDSDSDSLSSSSHFVGSSPNTSYSKSSTGGSSSLLCSTASSAHSSSSGLSSSSGGPSGSSSTGRLYDSSSNAGIAPGRPARRG</sequence>
<feature type="compositionally biased region" description="Low complexity" evidence="1">
    <location>
        <begin position="117"/>
        <end position="183"/>
    </location>
</feature>
<dbReference type="AlphaFoldDB" id="A0A8X7SS29"/>
<reference evidence="2" key="2">
    <citation type="journal article" date="2019" name="IMA Fungus">
        <title>Genome sequencing and comparison of five Tilletia species to identify candidate genes for the detection of regulated species infecting wheat.</title>
        <authorList>
            <person name="Nguyen H.D.T."/>
            <person name="Sultana T."/>
            <person name="Kesanakurti P."/>
            <person name="Hambleton S."/>
        </authorList>
    </citation>
    <scope>NUCLEOTIDE SEQUENCE</scope>
    <source>
        <strain evidence="2">DAOMC 236426</strain>
    </source>
</reference>
<accession>A0A8X7SS29</accession>
<gene>
    <name evidence="2" type="ORF">A4X06_0g9659</name>
</gene>
<protein>
    <submittedName>
        <fullName evidence="2">Uncharacterized protein</fullName>
    </submittedName>
</protein>
<feature type="compositionally biased region" description="Basic and acidic residues" evidence="1">
    <location>
        <begin position="71"/>
        <end position="87"/>
    </location>
</feature>
<evidence type="ECO:0000313" key="2">
    <source>
        <dbReference type="EMBL" id="KAE8236097.1"/>
    </source>
</evidence>
<keyword evidence="3" id="KW-1185">Reference proteome</keyword>